<proteinExistence type="predicted"/>
<evidence type="ECO:0000259" key="11">
    <source>
        <dbReference type="PROSITE" id="PS01124"/>
    </source>
</evidence>
<dbReference type="Gene3D" id="1.10.10.60">
    <property type="entry name" value="Homeodomain-like"/>
    <property type="match status" value="2"/>
</dbReference>
<dbReference type="PANTHER" id="PTHR42713:SF3">
    <property type="entry name" value="TRANSCRIPTIONAL REGULATORY PROTEIN HPTR"/>
    <property type="match status" value="1"/>
</dbReference>
<evidence type="ECO:0000313" key="13">
    <source>
        <dbReference type="EMBL" id="HJC39839.1"/>
    </source>
</evidence>
<protein>
    <recommendedName>
        <fullName evidence="2">Stage 0 sporulation protein A homolog</fullName>
    </recommendedName>
</protein>
<dbReference type="GO" id="GO:0005737">
    <property type="term" value="C:cytoplasm"/>
    <property type="evidence" value="ECO:0007669"/>
    <property type="project" value="UniProtKB-SubCell"/>
</dbReference>
<dbReference type="SUPFAM" id="SSF52172">
    <property type="entry name" value="CheY-like"/>
    <property type="match status" value="1"/>
</dbReference>
<dbReference type="Pfam" id="PF12833">
    <property type="entry name" value="HTH_18"/>
    <property type="match status" value="1"/>
</dbReference>
<dbReference type="CDD" id="cd17536">
    <property type="entry name" value="REC_YesN-like"/>
    <property type="match status" value="1"/>
</dbReference>
<dbReference type="SUPFAM" id="SSF46689">
    <property type="entry name" value="Homeodomain-like"/>
    <property type="match status" value="1"/>
</dbReference>
<dbReference type="GO" id="GO:0003700">
    <property type="term" value="F:DNA-binding transcription factor activity"/>
    <property type="evidence" value="ECO:0007669"/>
    <property type="project" value="InterPro"/>
</dbReference>
<evidence type="ECO:0000256" key="3">
    <source>
        <dbReference type="ARBA" id="ARBA00022490"/>
    </source>
</evidence>
<evidence type="ECO:0000256" key="9">
    <source>
        <dbReference type="ARBA" id="ARBA00024867"/>
    </source>
</evidence>
<dbReference type="SMART" id="SM00448">
    <property type="entry name" value="REC"/>
    <property type="match status" value="1"/>
</dbReference>
<evidence type="ECO:0000259" key="12">
    <source>
        <dbReference type="PROSITE" id="PS50110"/>
    </source>
</evidence>
<accession>A0A9D2SZA1</accession>
<keyword evidence="8" id="KW-0804">Transcription</keyword>
<comment type="subcellular location">
    <subcellularLocation>
        <location evidence="1">Cytoplasm</location>
    </subcellularLocation>
</comment>
<comment type="function">
    <text evidence="9">May play the central regulatory role in sporulation. It may be an element of the effector pathway responsible for the activation of sporulation genes in response to nutritional stress. Spo0A may act in concert with spo0H (a sigma factor) to control the expression of some genes that are critical to the sporulation process.</text>
</comment>
<evidence type="ECO:0000256" key="4">
    <source>
        <dbReference type="ARBA" id="ARBA00022553"/>
    </source>
</evidence>
<evidence type="ECO:0000256" key="10">
    <source>
        <dbReference type="PROSITE-ProRule" id="PRU00169"/>
    </source>
</evidence>
<dbReference type="PROSITE" id="PS01124">
    <property type="entry name" value="HTH_ARAC_FAMILY_2"/>
    <property type="match status" value="1"/>
</dbReference>
<dbReference type="InterPro" id="IPR009057">
    <property type="entry name" value="Homeodomain-like_sf"/>
</dbReference>
<dbReference type="GO" id="GO:0043565">
    <property type="term" value="F:sequence-specific DNA binding"/>
    <property type="evidence" value="ECO:0007669"/>
    <property type="project" value="InterPro"/>
</dbReference>
<keyword evidence="6" id="KW-0805">Transcription regulation</keyword>
<evidence type="ECO:0000256" key="7">
    <source>
        <dbReference type="ARBA" id="ARBA00023125"/>
    </source>
</evidence>
<gene>
    <name evidence="13" type="ORF">H9757_12415</name>
</gene>
<feature type="domain" description="HTH araC/xylS-type" evidence="11">
    <location>
        <begin position="426"/>
        <end position="525"/>
    </location>
</feature>
<dbReference type="Pfam" id="PF00072">
    <property type="entry name" value="Response_reg"/>
    <property type="match status" value="1"/>
</dbReference>
<keyword evidence="3" id="KW-0963">Cytoplasm</keyword>
<evidence type="ECO:0000256" key="8">
    <source>
        <dbReference type="ARBA" id="ARBA00023163"/>
    </source>
</evidence>
<feature type="domain" description="Response regulatory" evidence="12">
    <location>
        <begin position="3"/>
        <end position="120"/>
    </location>
</feature>
<dbReference type="PROSITE" id="PS50110">
    <property type="entry name" value="RESPONSE_REGULATORY"/>
    <property type="match status" value="1"/>
</dbReference>
<dbReference type="InterPro" id="IPR018060">
    <property type="entry name" value="HTH_AraC"/>
</dbReference>
<keyword evidence="7" id="KW-0238">DNA-binding</keyword>
<reference evidence="13" key="2">
    <citation type="submission" date="2021-04" db="EMBL/GenBank/DDBJ databases">
        <authorList>
            <person name="Gilroy R."/>
        </authorList>
    </citation>
    <scope>NUCLEOTIDE SEQUENCE</scope>
    <source>
        <strain evidence="13">ChiGjej1B1-1692</strain>
    </source>
</reference>
<dbReference type="InterPro" id="IPR051552">
    <property type="entry name" value="HptR"/>
</dbReference>
<dbReference type="AlphaFoldDB" id="A0A9D2SZA1"/>
<feature type="modified residue" description="4-aspartylphosphate" evidence="10">
    <location>
        <position position="55"/>
    </location>
</feature>
<dbReference type="Proteomes" id="UP000823894">
    <property type="component" value="Unassembled WGS sequence"/>
</dbReference>
<name>A0A9D2SZA1_9FIRM</name>
<evidence type="ECO:0000256" key="1">
    <source>
        <dbReference type="ARBA" id="ARBA00004496"/>
    </source>
</evidence>
<evidence type="ECO:0000256" key="6">
    <source>
        <dbReference type="ARBA" id="ARBA00023015"/>
    </source>
</evidence>
<dbReference type="EMBL" id="DWWK01000206">
    <property type="protein sequence ID" value="HJC39839.1"/>
    <property type="molecule type" value="Genomic_DNA"/>
</dbReference>
<comment type="caution">
    <text evidence="13">The sequence shown here is derived from an EMBL/GenBank/DDBJ whole genome shotgun (WGS) entry which is preliminary data.</text>
</comment>
<dbReference type="GO" id="GO:0000160">
    <property type="term" value="P:phosphorelay signal transduction system"/>
    <property type="evidence" value="ECO:0007669"/>
    <property type="project" value="UniProtKB-KW"/>
</dbReference>
<dbReference type="PANTHER" id="PTHR42713">
    <property type="entry name" value="HISTIDINE KINASE-RELATED"/>
    <property type="match status" value="1"/>
</dbReference>
<evidence type="ECO:0000256" key="5">
    <source>
        <dbReference type="ARBA" id="ARBA00023012"/>
    </source>
</evidence>
<keyword evidence="4 10" id="KW-0597">Phosphoprotein</keyword>
<dbReference type="InterPro" id="IPR001789">
    <property type="entry name" value="Sig_transdc_resp-reg_receiver"/>
</dbReference>
<dbReference type="Gene3D" id="3.40.50.2300">
    <property type="match status" value="1"/>
</dbReference>
<evidence type="ECO:0000313" key="14">
    <source>
        <dbReference type="Proteomes" id="UP000823894"/>
    </source>
</evidence>
<reference evidence="13" key="1">
    <citation type="journal article" date="2021" name="PeerJ">
        <title>Extensive microbial diversity within the chicken gut microbiome revealed by metagenomics and culture.</title>
        <authorList>
            <person name="Gilroy R."/>
            <person name="Ravi A."/>
            <person name="Getino M."/>
            <person name="Pursley I."/>
            <person name="Horton D.L."/>
            <person name="Alikhan N.F."/>
            <person name="Baker D."/>
            <person name="Gharbi K."/>
            <person name="Hall N."/>
            <person name="Watson M."/>
            <person name="Adriaenssens E.M."/>
            <person name="Foster-Nyarko E."/>
            <person name="Jarju S."/>
            <person name="Secka A."/>
            <person name="Antonio M."/>
            <person name="Oren A."/>
            <person name="Chaudhuri R.R."/>
            <person name="La Ragione R."/>
            <person name="Hildebrand F."/>
            <person name="Pallen M.J."/>
        </authorList>
    </citation>
    <scope>NUCLEOTIDE SEQUENCE</scope>
    <source>
        <strain evidence="13">ChiGjej1B1-1692</strain>
    </source>
</reference>
<dbReference type="InterPro" id="IPR011006">
    <property type="entry name" value="CheY-like_superfamily"/>
</dbReference>
<evidence type="ECO:0000256" key="2">
    <source>
        <dbReference type="ARBA" id="ARBA00018672"/>
    </source>
</evidence>
<dbReference type="PROSITE" id="PS00041">
    <property type="entry name" value="HTH_ARAC_FAMILY_1"/>
    <property type="match status" value="1"/>
</dbReference>
<keyword evidence="5" id="KW-0902">Two-component regulatory system</keyword>
<organism evidence="13 14">
    <name type="scientific">Candidatus Mediterraneibacter faecigallinarum</name>
    <dbReference type="NCBI Taxonomy" id="2838669"/>
    <lineage>
        <taxon>Bacteria</taxon>
        <taxon>Bacillati</taxon>
        <taxon>Bacillota</taxon>
        <taxon>Clostridia</taxon>
        <taxon>Lachnospirales</taxon>
        <taxon>Lachnospiraceae</taxon>
        <taxon>Mediterraneibacter</taxon>
    </lineage>
</organism>
<dbReference type="InterPro" id="IPR018062">
    <property type="entry name" value="HTH_AraC-typ_CS"/>
</dbReference>
<sequence>MYTVIVAEDEERIRRGIVKNVKWESAGFRVIGEAENGADALEMVEQLEPDLLITDIRMPFINGIELARQIREVRPAVQIMFLSGYDDFSYAQEAIQYNIISYLLKPISAEELEKELNKVRKKLDRQYELFSRTDRVKKEMEKSEFLLPLLLDSIEKGDEAERELREMAVSVGLLRNAESPSLGFVVVVTRIQDADGADRTTRATADAVDMILSKYVRHVSCYLKGEIISILAATSSGFNKYLHILSEEIVQSVERMLKLDCLVGISRSVKKLTECRECYLEAVNAVGYSDEGGSHIYFISDEEPEQNVGQERIREITEHLEGLLKSGSIEELERYLDKVEQDVRSWNFTLMYFGVLIFQMAAAVHGAVYVAGGEEALRLLQKEYPLNDVRLVERMTEGLKSIRGMCLAAKRLISTQKKKSSEIICDRALDIIENKYSDQELSLLSVSSEIGVSPNYLSTLIKKNTGRTFVELLTDRRIRKARELLLSTTMKIREITEACGYRDQFYFSHCFKKSTGMSPKECRKANEQKQE</sequence>
<dbReference type="SMART" id="SM00342">
    <property type="entry name" value="HTH_ARAC"/>
    <property type="match status" value="1"/>
</dbReference>